<evidence type="ECO:0000313" key="2">
    <source>
        <dbReference type="EMBL" id="VVB01499.1"/>
    </source>
</evidence>
<feature type="domain" description="AAA-type ATPase N-terminal" evidence="1">
    <location>
        <begin position="82"/>
        <end position="166"/>
    </location>
</feature>
<reference evidence="2" key="1">
    <citation type="submission" date="2019-07" db="EMBL/GenBank/DDBJ databases">
        <authorList>
            <person name="Dittberner H."/>
        </authorList>
    </citation>
    <scope>NUCLEOTIDE SEQUENCE [LARGE SCALE GENOMIC DNA]</scope>
</reference>
<dbReference type="AlphaFoldDB" id="A0A565BKT5"/>
<organism evidence="2 3">
    <name type="scientific">Arabis nemorensis</name>
    <dbReference type="NCBI Taxonomy" id="586526"/>
    <lineage>
        <taxon>Eukaryota</taxon>
        <taxon>Viridiplantae</taxon>
        <taxon>Streptophyta</taxon>
        <taxon>Embryophyta</taxon>
        <taxon>Tracheophyta</taxon>
        <taxon>Spermatophyta</taxon>
        <taxon>Magnoliopsida</taxon>
        <taxon>eudicotyledons</taxon>
        <taxon>Gunneridae</taxon>
        <taxon>Pentapetalae</taxon>
        <taxon>rosids</taxon>
        <taxon>malvids</taxon>
        <taxon>Brassicales</taxon>
        <taxon>Brassicaceae</taxon>
        <taxon>Arabideae</taxon>
        <taxon>Arabis</taxon>
    </lineage>
</organism>
<evidence type="ECO:0000313" key="3">
    <source>
        <dbReference type="Proteomes" id="UP000489600"/>
    </source>
</evidence>
<evidence type="ECO:0000259" key="1">
    <source>
        <dbReference type="Pfam" id="PF14363"/>
    </source>
</evidence>
<keyword evidence="3" id="KW-1185">Reference proteome</keyword>
<sequence>MASLTSRSCPVRLRINTGRYTTLGTLNQPRLVSFHRSAAKYPGIFGKIQENKESVHIQTVLTTVVSVAETVMLARSLVNNYLPHEVRHYISYEIHRLVRPRVVGYFSTQMTITIQEFEGFGRNEVFEAAEAYLATKISSSNKKLRVSKHDEENTYNVTLERDEEVVMVSVDPPLPP</sequence>
<name>A0A565BKT5_9BRAS</name>
<comment type="caution">
    <text evidence="2">The sequence shown here is derived from an EMBL/GenBank/DDBJ whole genome shotgun (WGS) entry which is preliminary data.</text>
</comment>
<dbReference type="EMBL" id="CABITT030000004">
    <property type="protein sequence ID" value="VVB01499.1"/>
    <property type="molecule type" value="Genomic_DNA"/>
</dbReference>
<dbReference type="OrthoDB" id="10251412at2759"/>
<dbReference type="Proteomes" id="UP000489600">
    <property type="component" value="Unassembled WGS sequence"/>
</dbReference>
<dbReference type="Pfam" id="PF14363">
    <property type="entry name" value="AAA_assoc"/>
    <property type="match status" value="1"/>
</dbReference>
<protein>
    <recommendedName>
        <fullName evidence="1">AAA-type ATPase N-terminal domain-containing protein</fullName>
    </recommendedName>
</protein>
<gene>
    <name evidence="2" type="ORF">ANE_LOCUS11943</name>
</gene>
<dbReference type="InterPro" id="IPR025753">
    <property type="entry name" value="AAA_N_dom"/>
</dbReference>
<accession>A0A565BKT5</accession>
<proteinExistence type="predicted"/>